<evidence type="ECO:0000313" key="1">
    <source>
        <dbReference type="EMBL" id="KDO50111.1"/>
    </source>
</evidence>
<name>A0A067EGS1_CITSI</name>
<keyword evidence="2" id="KW-1185">Reference proteome</keyword>
<protein>
    <submittedName>
        <fullName evidence="1">Uncharacterized protein</fullName>
    </submittedName>
</protein>
<evidence type="ECO:0000313" key="2">
    <source>
        <dbReference type="Proteomes" id="UP000027120"/>
    </source>
</evidence>
<dbReference type="EMBL" id="KK785091">
    <property type="protein sequence ID" value="KDO50111.1"/>
    <property type="molecule type" value="Genomic_DNA"/>
</dbReference>
<proteinExistence type="predicted"/>
<gene>
    <name evidence="1" type="ORF">CISIN_1g034776mg</name>
</gene>
<accession>A0A067EGS1</accession>
<sequence length="84" mass="9974">MDRCQFVNIIHLRPYNPHIEKFTYTSQFFLLSSNAKKLQGHMQKYLVLLNINLNMNSSWCWINDNEDYIIKNHNSSLVSISRAI</sequence>
<organism evidence="1 2">
    <name type="scientific">Citrus sinensis</name>
    <name type="common">Sweet orange</name>
    <name type="synonym">Citrus aurantium var. sinensis</name>
    <dbReference type="NCBI Taxonomy" id="2711"/>
    <lineage>
        <taxon>Eukaryota</taxon>
        <taxon>Viridiplantae</taxon>
        <taxon>Streptophyta</taxon>
        <taxon>Embryophyta</taxon>
        <taxon>Tracheophyta</taxon>
        <taxon>Spermatophyta</taxon>
        <taxon>Magnoliopsida</taxon>
        <taxon>eudicotyledons</taxon>
        <taxon>Gunneridae</taxon>
        <taxon>Pentapetalae</taxon>
        <taxon>rosids</taxon>
        <taxon>malvids</taxon>
        <taxon>Sapindales</taxon>
        <taxon>Rutaceae</taxon>
        <taxon>Aurantioideae</taxon>
        <taxon>Citrus</taxon>
    </lineage>
</organism>
<reference evidence="1 2" key="1">
    <citation type="submission" date="2014-04" db="EMBL/GenBank/DDBJ databases">
        <authorList>
            <consortium name="International Citrus Genome Consortium"/>
            <person name="Gmitter F."/>
            <person name="Chen C."/>
            <person name="Farmerie W."/>
            <person name="Harkins T."/>
            <person name="Desany B."/>
            <person name="Mohiuddin M."/>
            <person name="Kodira C."/>
            <person name="Borodovsky M."/>
            <person name="Lomsadze A."/>
            <person name="Burns P."/>
            <person name="Jenkins J."/>
            <person name="Prochnik S."/>
            <person name="Shu S."/>
            <person name="Chapman J."/>
            <person name="Pitluck S."/>
            <person name="Schmutz J."/>
            <person name="Rokhsar D."/>
        </authorList>
    </citation>
    <scope>NUCLEOTIDE SEQUENCE</scope>
</reference>
<dbReference type="Proteomes" id="UP000027120">
    <property type="component" value="Unassembled WGS sequence"/>
</dbReference>
<dbReference type="AlphaFoldDB" id="A0A067EGS1"/>